<dbReference type="STRING" id="198628.Dda3937_00673"/>
<dbReference type="HOGENOM" id="CLU_124939_0_0_6"/>
<dbReference type="eggNOG" id="ENOG502ZCDZ">
    <property type="taxonomic scope" value="Bacteria"/>
</dbReference>
<dbReference type="KEGG" id="ddd:Dda3937_00673"/>
<reference evidence="2 3" key="1">
    <citation type="journal article" date="2011" name="J. Bacteriol.">
        <title>Genome sequence of the plant-pathogenic bacterium Dickeya dadantii 3937.</title>
        <authorList>
            <person name="Glasner J.D."/>
            <person name="Yang C.H."/>
            <person name="Reverchon S."/>
            <person name="Hugouvieux-Cotte-Pattat N."/>
            <person name="Condemine G."/>
            <person name="Bohin J.P."/>
            <person name="Van Gijsegem F."/>
            <person name="Yang S."/>
            <person name="Franza T."/>
            <person name="Expert D."/>
            <person name="Plunkett G. III"/>
            <person name="San Francisco M.J."/>
            <person name="Charkowski A.O."/>
            <person name="Py B."/>
            <person name="Bell K."/>
            <person name="Rauscher L."/>
            <person name="Rodriguez-Palenzuela P."/>
            <person name="Toussaint A."/>
            <person name="Holeva M.C."/>
            <person name="He S.Y."/>
            <person name="Douet V."/>
            <person name="Boccara M."/>
            <person name="Blanco C."/>
            <person name="Toth I."/>
            <person name="Anderson B.D."/>
            <person name="Biehl B.S."/>
            <person name="Mau B."/>
            <person name="Flynn S.M."/>
            <person name="Barras F."/>
            <person name="Lindeberg M."/>
            <person name="Birch P.R."/>
            <person name="Tsuyumu S."/>
            <person name="Shi X."/>
            <person name="Hibbing M."/>
            <person name="Yap M.N."/>
            <person name="Carpentier M."/>
            <person name="Dassa E."/>
            <person name="Umehara M."/>
            <person name="Kim J.F."/>
            <person name="Rusch M."/>
            <person name="Soni P."/>
            <person name="Mayhew G.F."/>
            <person name="Fouts D.E."/>
            <person name="Gill S.R."/>
            <person name="Blattner F.R."/>
            <person name="Keen N.T."/>
            <person name="Perna N.T."/>
        </authorList>
    </citation>
    <scope>NUCLEOTIDE SEQUENCE [LARGE SCALE GENOMIC DNA]</scope>
    <source>
        <strain evidence="2 3">3937</strain>
    </source>
</reference>
<protein>
    <recommendedName>
        <fullName evidence="1">DUF1543 domain-containing protein</fullName>
    </recommendedName>
</protein>
<feature type="domain" description="DUF1543" evidence="1">
    <location>
        <begin position="27"/>
        <end position="78"/>
    </location>
</feature>
<evidence type="ECO:0000313" key="3">
    <source>
        <dbReference type="Proteomes" id="UP000006859"/>
    </source>
</evidence>
<keyword evidence="3" id="KW-1185">Reference proteome</keyword>
<accession>E0SHB4</accession>
<dbReference type="Gene3D" id="3.10.20.10">
    <property type="match status" value="2"/>
</dbReference>
<dbReference type="Proteomes" id="UP000006859">
    <property type="component" value="Chromosome"/>
</dbReference>
<proteinExistence type="predicted"/>
<organism evidence="2 3">
    <name type="scientific">Dickeya dadantii (strain 3937)</name>
    <name type="common">Erwinia chrysanthemi (strain 3937)</name>
    <dbReference type="NCBI Taxonomy" id="198628"/>
    <lineage>
        <taxon>Bacteria</taxon>
        <taxon>Pseudomonadati</taxon>
        <taxon>Pseudomonadota</taxon>
        <taxon>Gammaproteobacteria</taxon>
        <taxon>Enterobacterales</taxon>
        <taxon>Pectobacteriaceae</taxon>
        <taxon>Dickeya</taxon>
    </lineage>
</organism>
<dbReference type="Pfam" id="PF07566">
    <property type="entry name" value="DUF1543"/>
    <property type="match status" value="2"/>
</dbReference>
<dbReference type="AlphaFoldDB" id="E0SHB4"/>
<evidence type="ECO:0000313" key="2">
    <source>
        <dbReference type="EMBL" id="ADM96513.1"/>
    </source>
</evidence>
<gene>
    <name evidence="2" type="ordered locus">Dda3937_00673</name>
</gene>
<sequence>MQATTREDRSRMTTLFMYYVGGRAQGANIELHDVQFAAVEHPQDGFPLLKANWFGDKSQVHVDSYTPCHWADGYDITLSRQPFQGREKLWFINMGGYLPHDPAEVHQFGLFVATDAEQAKQRAKAVLLTEVFQQHKDDLRDVDDCLPLTLLDRWHIHLTANPTGRVMPPQWQGYHPL</sequence>
<dbReference type="InterPro" id="IPR011440">
    <property type="entry name" value="DUF1543"/>
</dbReference>
<dbReference type="EMBL" id="CP002038">
    <property type="protein sequence ID" value="ADM96513.1"/>
    <property type="molecule type" value="Genomic_DNA"/>
</dbReference>
<name>E0SHB4_DICD3</name>
<evidence type="ECO:0000259" key="1">
    <source>
        <dbReference type="Pfam" id="PF07566"/>
    </source>
</evidence>
<feature type="domain" description="DUF1543" evidence="1">
    <location>
        <begin position="103"/>
        <end position="147"/>
    </location>
</feature>